<dbReference type="SUPFAM" id="SSF56112">
    <property type="entry name" value="Protein kinase-like (PK-like)"/>
    <property type="match status" value="1"/>
</dbReference>
<organism evidence="9 10">
    <name type="scientific">Trueperella bernardiae</name>
    <dbReference type="NCBI Taxonomy" id="59561"/>
    <lineage>
        <taxon>Bacteria</taxon>
        <taxon>Bacillati</taxon>
        <taxon>Actinomycetota</taxon>
        <taxon>Actinomycetes</taxon>
        <taxon>Actinomycetales</taxon>
        <taxon>Actinomycetaceae</taxon>
        <taxon>Trueperella</taxon>
    </lineage>
</organism>
<keyword evidence="4 5" id="KW-0067">ATP-binding</keyword>
<dbReference type="Pfam" id="PF00069">
    <property type="entry name" value="Pkinase"/>
    <property type="match status" value="1"/>
</dbReference>
<feature type="compositionally biased region" description="Gly residues" evidence="6">
    <location>
        <begin position="278"/>
        <end position="300"/>
    </location>
</feature>
<dbReference type="PROSITE" id="PS00108">
    <property type="entry name" value="PROTEIN_KINASE_ST"/>
    <property type="match status" value="1"/>
</dbReference>
<dbReference type="RefSeq" id="WP_285321463.1">
    <property type="nucleotide sequence ID" value="NZ_JASPDQ010000012.1"/>
</dbReference>
<evidence type="ECO:0000313" key="9">
    <source>
        <dbReference type="EMBL" id="MDK8602016.1"/>
    </source>
</evidence>
<dbReference type="EC" id="2.7.11.1" evidence="9"/>
<evidence type="ECO:0000256" key="7">
    <source>
        <dbReference type="SAM" id="Phobius"/>
    </source>
</evidence>
<dbReference type="InterPro" id="IPR008271">
    <property type="entry name" value="Ser/Thr_kinase_AS"/>
</dbReference>
<comment type="caution">
    <text evidence="9">The sequence shown here is derived from an EMBL/GenBank/DDBJ whole genome shotgun (WGS) entry which is preliminary data.</text>
</comment>
<feature type="transmembrane region" description="Helical" evidence="7">
    <location>
        <begin position="517"/>
        <end position="536"/>
    </location>
</feature>
<evidence type="ECO:0000256" key="5">
    <source>
        <dbReference type="PROSITE-ProRule" id="PRU10141"/>
    </source>
</evidence>
<evidence type="ECO:0000259" key="8">
    <source>
        <dbReference type="PROSITE" id="PS50011"/>
    </source>
</evidence>
<name>A0AAW6ZKS3_9ACTO</name>
<accession>A0AAW6ZKS3</accession>
<dbReference type="Proteomes" id="UP001225576">
    <property type="component" value="Unassembled WGS sequence"/>
</dbReference>
<feature type="binding site" evidence="5">
    <location>
        <position position="38"/>
    </location>
    <ligand>
        <name>ATP</name>
        <dbReference type="ChEBI" id="CHEBI:30616"/>
    </ligand>
</feature>
<feature type="transmembrane region" description="Helical" evidence="7">
    <location>
        <begin position="450"/>
        <end position="483"/>
    </location>
</feature>
<dbReference type="PANTHER" id="PTHR43289">
    <property type="entry name" value="MITOGEN-ACTIVATED PROTEIN KINASE KINASE KINASE 20-RELATED"/>
    <property type="match status" value="1"/>
</dbReference>
<dbReference type="Gene3D" id="1.10.510.10">
    <property type="entry name" value="Transferase(Phosphotransferase) domain 1"/>
    <property type="match status" value="1"/>
</dbReference>
<dbReference type="EMBL" id="JASPDQ010000012">
    <property type="protein sequence ID" value="MDK8602016.1"/>
    <property type="molecule type" value="Genomic_DNA"/>
</dbReference>
<evidence type="ECO:0000256" key="3">
    <source>
        <dbReference type="ARBA" id="ARBA00022777"/>
    </source>
</evidence>
<sequence>MRQRAMIGGYRIVKRIGSGGMSFVYQAVDADGRDVALKLLHPELAADPRSRERLRREVAMLQRVRGKYVAQILDAETDEEEIFLVTELIDGPTLDQDVRDSGRYEGADLVELGQELAAALESIHDQGVLHRDLKPSNVMMGEEGPVLIDFGIAQLGDDLRMTQTGALTHTPGFCDPVVVRGGDPDADADWWALAAVLAFAATGQAPFGVGNSPAVMHRVVVGEADLPGLAPEVERAFRAALAPRREERITFAQLMDVLGGASFGDVARTALHPWPGEFGGAGQGWTGEGGEGWTGEGGEAGVSAAPSYEPPVAPAFAPMSAGDETAGDTVAYGPAGPGGAGAGRAGGGDATRPIVGAGSSSYPGGYSAAQPPVDATAPLPVADPTPGTGAGEGPDPSPARTSVFERMLEPEPAPPVQLPGAVGYGYGYGYPADQLPAWAVPPRKARLQVWVASIVVGLFALVWPVTSAAVMAALIVALSWLGGAQSDLRERRMRNGGPYQNDVIGAVLRSPLTLIGAVARSVVSVGVGAGVGWLTWLFLDFLGALPPASGQAVGVYVGVVVAWFIAPNENGREGVRYLMEGIAPTAGYRLFWIATTLLIALAAGVVVSQAHLQIV</sequence>
<proteinExistence type="predicted"/>
<dbReference type="GO" id="GO:0005524">
    <property type="term" value="F:ATP binding"/>
    <property type="evidence" value="ECO:0007669"/>
    <property type="project" value="UniProtKB-UniRule"/>
</dbReference>
<evidence type="ECO:0000256" key="1">
    <source>
        <dbReference type="ARBA" id="ARBA00022679"/>
    </source>
</evidence>
<dbReference type="PROSITE" id="PS50011">
    <property type="entry name" value="PROTEIN_KINASE_DOM"/>
    <property type="match status" value="1"/>
</dbReference>
<evidence type="ECO:0000256" key="2">
    <source>
        <dbReference type="ARBA" id="ARBA00022741"/>
    </source>
</evidence>
<dbReference type="GO" id="GO:0004674">
    <property type="term" value="F:protein serine/threonine kinase activity"/>
    <property type="evidence" value="ECO:0007669"/>
    <property type="project" value="UniProtKB-EC"/>
</dbReference>
<dbReference type="PROSITE" id="PS00107">
    <property type="entry name" value="PROTEIN_KINASE_ATP"/>
    <property type="match status" value="1"/>
</dbReference>
<feature type="region of interest" description="Disordered" evidence="6">
    <location>
        <begin position="278"/>
        <end position="304"/>
    </location>
</feature>
<feature type="region of interest" description="Disordered" evidence="6">
    <location>
        <begin position="362"/>
        <end position="401"/>
    </location>
</feature>
<dbReference type="InterPro" id="IPR000719">
    <property type="entry name" value="Prot_kinase_dom"/>
</dbReference>
<feature type="transmembrane region" description="Helical" evidence="7">
    <location>
        <begin position="548"/>
        <end position="566"/>
    </location>
</feature>
<dbReference type="AlphaFoldDB" id="A0AAW6ZKS3"/>
<keyword evidence="7" id="KW-1133">Transmembrane helix</keyword>
<keyword evidence="7" id="KW-0812">Transmembrane</keyword>
<protein>
    <submittedName>
        <fullName evidence="9">Serine/threonine-protein kinase</fullName>
        <ecNumber evidence="9">2.7.11.1</ecNumber>
    </submittedName>
</protein>
<feature type="domain" description="Protein kinase" evidence="8">
    <location>
        <begin position="10"/>
        <end position="275"/>
    </location>
</feature>
<feature type="transmembrane region" description="Helical" evidence="7">
    <location>
        <begin position="587"/>
        <end position="607"/>
    </location>
</feature>
<keyword evidence="1 9" id="KW-0808">Transferase</keyword>
<evidence type="ECO:0000256" key="6">
    <source>
        <dbReference type="SAM" id="MobiDB-lite"/>
    </source>
</evidence>
<keyword evidence="2 5" id="KW-0547">Nucleotide-binding</keyword>
<keyword evidence="7" id="KW-0472">Membrane</keyword>
<gene>
    <name evidence="9" type="ORF">QP858_06045</name>
</gene>
<evidence type="ECO:0000313" key="10">
    <source>
        <dbReference type="Proteomes" id="UP001225576"/>
    </source>
</evidence>
<keyword evidence="3 9" id="KW-0418">Kinase</keyword>
<dbReference type="SMART" id="SM00220">
    <property type="entry name" value="S_TKc"/>
    <property type="match status" value="1"/>
</dbReference>
<evidence type="ECO:0000256" key="4">
    <source>
        <dbReference type="ARBA" id="ARBA00022840"/>
    </source>
</evidence>
<reference evidence="9" key="1">
    <citation type="submission" date="2023-05" db="EMBL/GenBank/DDBJ databases">
        <title>Genomic Catalog of Human Bladder Bacteria.</title>
        <authorList>
            <person name="Du J."/>
        </authorList>
    </citation>
    <scope>NUCLEOTIDE SEQUENCE</scope>
    <source>
        <strain evidence="9">UMB1304A</strain>
    </source>
</reference>
<dbReference type="PANTHER" id="PTHR43289:SF34">
    <property type="entry name" value="SERINE_THREONINE-PROTEIN KINASE YBDM-RELATED"/>
    <property type="match status" value="1"/>
</dbReference>
<dbReference type="InterPro" id="IPR017441">
    <property type="entry name" value="Protein_kinase_ATP_BS"/>
</dbReference>
<dbReference type="CDD" id="cd14014">
    <property type="entry name" value="STKc_PknB_like"/>
    <property type="match status" value="1"/>
</dbReference>
<dbReference type="InterPro" id="IPR011009">
    <property type="entry name" value="Kinase-like_dom_sf"/>
</dbReference>
<dbReference type="Gene3D" id="3.30.200.20">
    <property type="entry name" value="Phosphorylase Kinase, domain 1"/>
    <property type="match status" value="1"/>
</dbReference>